<keyword evidence="2" id="KW-1185">Reference proteome</keyword>
<dbReference type="Proteomes" id="UP000515570">
    <property type="component" value="Chromosome"/>
</dbReference>
<sequence>MTYTTTQTPDSINTNRKSRTHYFIDIENFNGGPVHTIDESNRCYDELSSMLGFDKTAQITIAADITTITNLHQSWNPFRILQGWGENGADLALIEAMSNVILAEGDDVVEVSGDGIFTDQIDALVARGFQVHVFSELTALNNRLKLAATTWTTFEYDSNNAKDSYAFA</sequence>
<proteinExistence type="predicted"/>
<gene>
    <name evidence="1" type="ORF">HW450_07385</name>
</gene>
<organism evidence="1 2">
    <name type="scientific">Corynebacterium hindlerae</name>
    <dbReference type="NCBI Taxonomy" id="699041"/>
    <lineage>
        <taxon>Bacteria</taxon>
        <taxon>Bacillati</taxon>
        <taxon>Actinomycetota</taxon>
        <taxon>Actinomycetes</taxon>
        <taxon>Mycobacteriales</taxon>
        <taxon>Corynebacteriaceae</taxon>
        <taxon>Corynebacterium</taxon>
    </lineage>
</organism>
<reference evidence="1 2" key="1">
    <citation type="submission" date="2020-07" db="EMBL/GenBank/DDBJ databases">
        <title>non toxigenic Corynebacterium sp. nov from a clinical source.</title>
        <authorList>
            <person name="Bernier A.-M."/>
            <person name="Bernard K."/>
        </authorList>
    </citation>
    <scope>NUCLEOTIDE SEQUENCE [LARGE SCALE GENOMIC DNA]</scope>
    <source>
        <strain evidence="2">NML 93-0612</strain>
    </source>
</reference>
<dbReference type="EMBL" id="CP059833">
    <property type="protein sequence ID" value="QMV84204.1"/>
    <property type="molecule type" value="Genomic_DNA"/>
</dbReference>
<dbReference type="Gene3D" id="3.40.50.1010">
    <property type="entry name" value="5'-nuclease"/>
    <property type="match status" value="1"/>
</dbReference>
<dbReference type="RefSeq" id="WP_182385013.1">
    <property type="nucleotide sequence ID" value="NZ_CP059833.1"/>
</dbReference>
<evidence type="ECO:0000313" key="1">
    <source>
        <dbReference type="EMBL" id="QMV84204.1"/>
    </source>
</evidence>
<protein>
    <submittedName>
        <fullName evidence="1">NYN domain-containing protein</fullName>
    </submittedName>
</protein>
<evidence type="ECO:0000313" key="2">
    <source>
        <dbReference type="Proteomes" id="UP000515570"/>
    </source>
</evidence>
<accession>A0A7G5FC63</accession>
<dbReference type="AlphaFoldDB" id="A0A7G5FC63"/>
<name>A0A7G5FC63_9CORY</name>